<proteinExistence type="inferred from homology"/>
<dbReference type="PANTHER" id="PTHR22835">
    <property type="entry name" value="ZINC FINGER FYVE DOMAIN CONTAINING PROTEIN"/>
    <property type="match status" value="1"/>
</dbReference>
<evidence type="ECO:0008006" key="8">
    <source>
        <dbReference type="Google" id="ProtNLM"/>
    </source>
</evidence>
<dbReference type="InterPro" id="IPR001087">
    <property type="entry name" value="GDSL"/>
</dbReference>
<evidence type="ECO:0000313" key="6">
    <source>
        <dbReference type="EMBL" id="CAD6221187.1"/>
    </source>
</evidence>
<keyword evidence="4" id="KW-0325">Glycoprotein</keyword>
<accession>A0A811NC99</accession>
<keyword evidence="2 5" id="KW-0732">Signal</keyword>
<evidence type="ECO:0000313" key="7">
    <source>
        <dbReference type="Proteomes" id="UP000604825"/>
    </source>
</evidence>
<name>A0A811NC99_9POAL</name>
<evidence type="ECO:0000256" key="3">
    <source>
        <dbReference type="ARBA" id="ARBA00022801"/>
    </source>
</evidence>
<evidence type="ECO:0000256" key="4">
    <source>
        <dbReference type="ARBA" id="ARBA00023180"/>
    </source>
</evidence>
<dbReference type="PANTHER" id="PTHR22835:SF166">
    <property type="entry name" value="GDSL-LIKE LIPASE_ACYLHYDROLASE FAMILY PROTEIN, EXPRESSED"/>
    <property type="match status" value="1"/>
</dbReference>
<dbReference type="CDD" id="cd01837">
    <property type="entry name" value="SGNH_plant_lipase_like"/>
    <property type="match status" value="1"/>
</dbReference>
<organism evidence="6 7">
    <name type="scientific">Miscanthus lutarioriparius</name>
    <dbReference type="NCBI Taxonomy" id="422564"/>
    <lineage>
        <taxon>Eukaryota</taxon>
        <taxon>Viridiplantae</taxon>
        <taxon>Streptophyta</taxon>
        <taxon>Embryophyta</taxon>
        <taxon>Tracheophyta</taxon>
        <taxon>Spermatophyta</taxon>
        <taxon>Magnoliopsida</taxon>
        <taxon>Liliopsida</taxon>
        <taxon>Poales</taxon>
        <taxon>Poaceae</taxon>
        <taxon>PACMAD clade</taxon>
        <taxon>Panicoideae</taxon>
        <taxon>Andropogonodae</taxon>
        <taxon>Andropogoneae</taxon>
        <taxon>Saccharinae</taxon>
        <taxon>Miscanthus</taxon>
    </lineage>
</organism>
<evidence type="ECO:0000256" key="2">
    <source>
        <dbReference type="ARBA" id="ARBA00022729"/>
    </source>
</evidence>
<dbReference type="EMBL" id="CAJGYO010000003">
    <property type="protein sequence ID" value="CAD6221187.1"/>
    <property type="molecule type" value="Genomic_DNA"/>
</dbReference>
<dbReference type="OrthoDB" id="1600564at2759"/>
<dbReference type="Proteomes" id="UP000604825">
    <property type="component" value="Unassembled WGS sequence"/>
</dbReference>
<reference evidence="6" key="1">
    <citation type="submission" date="2020-10" db="EMBL/GenBank/DDBJ databases">
        <authorList>
            <person name="Han B."/>
            <person name="Lu T."/>
            <person name="Zhao Q."/>
            <person name="Huang X."/>
            <person name="Zhao Y."/>
        </authorList>
    </citation>
    <scope>NUCLEOTIDE SEQUENCE</scope>
</reference>
<protein>
    <recommendedName>
        <fullName evidence="8">GDSL esterase/lipase</fullName>
    </recommendedName>
</protein>
<gene>
    <name evidence="6" type="ORF">NCGR_LOCUS14566</name>
</gene>
<keyword evidence="3" id="KW-0378">Hydrolase</keyword>
<sequence>MAPPPLSRILVILLVLLVSAGAGADSCTDDDGGHRSHQTRHARIFSFGDSLTDTGNALRILGDRAIISRPPYGETFFGRPSGRASDGRIMIDFIAEAMGVPQPTPYLLAGKTAADFRRGVNFAVGGGTALDPGFFEGRGLKIFVPVSFRNQTAWFKNALQRLGSVHEQRNVTATSLFVVGEIGVNDYLIGLLGNRTLSELKTVFLPRIISAIRSAVTDVIAAGACTVVVPGAIPLGCEPELLTLYQGRVGAGGYDPESRCITSLNDLAELHNRELRRMLGDLRRAHSGSGTTTTSIVYADLYRAVTDIIVSPGRYGFRDRPLVVCCGRGGGAYNFDMAANCGAPGTKACADPSAYVSWDGVHFTEAANRRIACSVLGTLRLTTQAGRCRIGCDCD</sequence>
<evidence type="ECO:0000256" key="1">
    <source>
        <dbReference type="ARBA" id="ARBA00008668"/>
    </source>
</evidence>
<feature type="signal peptide" evidence="5">
    <location>
        <begin position="1"/>
        <end position="24"/>
    </location>
</feature>
<comment type="similarity">
    <text evidence="1">Belongs to the 'GDSL' lipolytic enzyme family.</text>
</comment>
<dbReference type="GO" id="GO:0016788">
    <property type="term" value="F:hydrolase activity, acting on ester bonds"/>
    <property type="evidence" value="ECO:0007669"/>
    <property type="project" value="InterPro"/>
</dbReference>
<dbReference type="SUPFAM" id="SSF52266">
    <property type="entry name" value="SGNH hydrolase"/>
    <property type="match status" value="1"/>
</dbReference>
<comment type="caution">
    <text evidence="6">The sequence shown here is derived from an EMBL/GenBank/DDBJ whole genome shotgun (WGS) entry which is preliminary data.</text>
</comment>
<keyword evidence="7" id="KW-1185">Reference proteome</keyword>
<evidence type="ECO:0000256" key="5">
    <source>
        <dbReference type="SAM" id="SignalP"/>
    </source>
</evidence>
<dbReference type="Gene3D" id="3.40.50.1110">
    <property type="entry name" value="SGNH hydrolase"/>
    <property type="match status" value="1"/>
</dbReference>
<dbReference type="AlphaFoldDB" id="A0A811NC99"/>
<feature type="chain" id="PRO_5032392611" description="GDSL esterase/lipase" evidence="5">
    <location>
        <begin position="25"/>
        <end position="395"/>
    </location>
</feature>
<dbReference type="InterPro" id="IPR036514">
    <property type="entry name" value="SGNH_hydro_sf"/>
</dbReference>
<dbReference type="InterPro" id="IPR035669">
    <property type="entry name" value="SGNH_plant_lipase-like"/>
</dbReference>
<dbReference type="Pfam" id="PF00657">
    <property type="entry name" value="Lipase_GDSL"/>
    <property type="match status" value="1"/>
</dbReference>